<dbReference type="InterPro" id="IPR011701">
    <property type="entry name" value="MFS"/>
</dbReference>
<dbReference type="InterPro" id="IPR020846">
    <property type="entry name" value="MFS_dom"/>
</dbReference>
<feature type="compositionally biased region" description="Polar residues" evidence="5">
    <location>
        <begin position="29"/>
        <end position="51"/>
    </location>
</feature>
<keyword evidence="4 6" id="KW-0472">Membrane</keyword>
<comment type="subcellular location">
    <subcellularLocation>
        <location evidence="1">Membrane</location>
        <topology evidence="1">Multi-pass membrane protein</topology>
    </subcellularLocation>
</comment>
<dbReference type="Gene3D" id="1.20.1250.20">
    <property type="entry name" value="MFS general substrate transporter like domains"/>
    <property type="match status" value="1"/>
</dbReference>
<evidence type="ECO:0000256" key="2">
    <source>
        <dbReference type="ARBA" id="ARBA00022692"/>
    </source>
</evidence>
<feature type="compositionally biased region" description="Basic and acidic residues" evidence="5">
    <location>
        <begin position="137"/>
        <end position="148"/>
    </location>
</feature>
<dbReference type="SUPFAM" id="SSF103473">
    <property type="entry name" value="MFS general substrate transporter"/>
    <property type="match status" value="1"/>
</dbReference>
<dbReference type="Proteomes" id="UP001392437">
    <property type="component" value="Unassembled WGS sequence"/>
</dbReference>
<evidence type="ECO:0000256" key="1">
    <source>
        <dbReference type="ARBA" id="ARBA00004141"/>
    </source>
</evidence>
<dbReference type="PANTHER" id="PTHR23502:SF12">
    <property type="entry name" value="MULTIDRUG TRANSPORTER, PUTATIVE (AFU_ORTHOLOGUE AFUA_1G06440)-RELATED"/>
    <property type="match status" value="1"/>
</dbReference>
<protein>
    <recommendedName>
        <fullName evidence="7">Major facilitator superfamily (MFS) profile domain-containing protein</fullName>
    </recommendedName>
</protein>
<feature type="transmembrane region" description="Helical" evidence="6">
    <location>
        <begin position="586"/>
        <end position="606"/>
    </location>
</feature>
<feature type="transmembrane region" description="Helical" evidence="6">
    <location>
        <begin position="490"/>
        <end position="511"/>
    </location>
</feature>
<sequence length="630" mass="68449">MSLPKSPTASYAPEVGRDFAPPGTLAPTKRSSIQRRSWFRQSSPQQRTWRSSLWPIPAGSSGNGGRGNNNARPTSMFNTMAQQLDQIFYQQSALPEQWLFEIPDYNFVDLSEIKRGKGNSSSYTFYEDEDEDEEKAGDEKRNSIPDPKTDLKGFKVNFAPGHDPANPKCWSTAYKMVIVAGFAYTALSTGIYSTAYSSGIPQMSTELHIANPALPSLGISLYLVGLAVGALIMAPLSETFGRRPMYIAGMSTFVALIPVAALANSFTAILLARFFGALAGSVMLSNVAGSIIDIIEPGYLPLALSVYNFGPLNGPVLGPLVGGFLAQAYGFRSLSWLSLITCGIGAIFIMTIPETYRPVLLRKLAAERRAEMNDDRFWSEHDADGQLPLARRVKTAVSRPFVLSFTQPVLAFWNVYISVIYAIAQLAFIAFPIVFTQIRGWTTAMSGLAFIGIFVGIALVLANEPLLRRLVNHPRLHPKNPDTGRPEPEASVSVVCIGAVLAPVGQLWFALTSLPVEVPFYWSVLAGLPFGFGFALVFIYGTGYVSAVFGIYATSASAGNLVFRSLLGAALVFAGKPMYAALTPRVAGIVIGAVELALAPIPFIFYKYGKRIRQRSALIRELEAKARQST</sequence>
<feature type="transmembrane region" description="Helical" evidence="6">
    <location>
        <begin position="173"/>
        <end position="193"/>
    </location>
</feature>
<dbReference type="PANTHER" id="PTHR23502">
    <property type="entry name" value="MAJOR FACILITATOR SUPERFAMILY"/>
    <property type="match status" value="1"/>
</dbReference>
<reference evidence="8 9" key="1">
    <citation type="submission" date="2023-01" db="EMBL/GenBank/DDBJ databases">
        <title>Analysis of 21 Apiospora genomes using comparative genomics revels a genus with tremendous synthesis potential of carbohydrate active enzymes and secondary metabolites.</title>
        <authorList>
            <person name="Sorensen T."/>
        </authorList>
    </citation>
    <scope>NUCLEOTIDE SEQUENCE [LARGE SCALE GENOMIC DNA]</scope>
    <source>
        <strain evidence="8 9">CBS 117206</strain>
    </source>
</reference>
<feature type="transmembrane region" description="Helical" evidence="6">
    <location>
        <begin position="213"/>
        <end position="234"/>
    </location>
</feature>
<feature type="transmembrane region" description="Helical" evidence="6">
    <location>
        <begin position="531"/>
        <end position="554"/>
    </location>
</feature>
<feature type="domain" description="Major facilitator superfamily (MFS) profile" evidence="7">
    <location>
        <begin position="174"/>
        <end position="610"/>
    </location>
</feature>
<gene>
    <name evidence="8" type="ORF">PG999_007611</name>
</gene>
<evidence type="ECO:0000256" key="3">
    <source>
        <dbReference type="ARBA" id="ARBA00022989"/>
    </source>
</evidence>
<keyword evidence="3 6" id="KW-1133">Transmembrane helix</keyword>
<feature type="region of interest" description="Disordered" evidence="5">
    <location>
        <begin position="1"/>
        <end position="74"/>
    </location>
</feature>
<evidence type="ECO:0000313" key="8">
    <source>
        <dbReference type="EMBL" id="KAK8109474.1"/>
    </source>
</evidence>
<feature type="transmembrane region" description="Helical" evidence="6">
    <location>
        <begin position="409"/>
        <end position="435"/>
    </location>
</feature>
<proteinExistence type="predicted"/>
<feature type="region of interest" description="Disordered" evidence="5">
    <location>
        <begin position="119"/>
        <end position="148"/>
    </location>
</feature>
<dbReference type="InterPro" id="IPR036259">
    <property type="entry name" value="MFS_trans_sf"/>
</dbReference>
<dbReference type="Pfam" id="PF07690">
    <property type="entry name" value="MFS_1"/>
    <property type="match status" value="1"/>
</dbReference>
<evidence type="ECO:0000256" key="4">
    <source>
        <dbReference type="ARBA" id="ARBA00023136"/>
    </source>
</evidence>
<evidence type="ECO:0000259" key="7">
    <source>
        <dbReference type="PROSITE" id="PS50850"/>
    </source>
</evidence>
<dbReference type="PROSITE" id="PS50850">
    <property type="entry name" value="MFS"/>
    <property type="match status" value="1"/>
</dbReference>
<dbReference type="GO" id="GO:0022857">
    <property type="term" value="F:transmembrane transporter activity"/>
    <property type="evidence" value="ECO:0007669"/>
    <property type="project" value="InterPro"/>
</dbReference>
<dbReference type="EMBL" id="JAQQWP010000007">
    <property type="protein sequence ID" value="KAK8109474.1"/>
    <property type="molecule type" value="Genomic_DNA"/>
</dbReference>
<dbReference type="GO" id="GO:0005886">
    <property type="term" value="C:plasma membrane"/>
    <property type="evidence" value="ECO:0007669"/>
    <property type="project" value="TreeGrafter"/>
</dbReference>
<comment type="caution">
    <text evidence="8">The sequence shown here is derived from an EMBL/GenBank/DDBJ whole genome shotgun (WGS) entry which is preliminary data.</text>
</comment>
<dbReference type="AlphaFoldDB" id="A0AAW0QMT1"/>
<keyword evidence="2 6" id="KW-0812">Transmembrane</keyword>
<accession>A0AAW0QMT1</accession>
<feature type="transmembrane region" description="Helical" evidence="6">
    <location>
        <begin position="561"/>
        <end position="580"/>
    </location>
</feature>
<keyword evidence="9" id="KW-1185">Reference proteome</keyword>
<name>A0AAW0QMT1_9PEZI</name>
<feature type="transmembrane region" description="Helical" evidence="6">
    <location>
        <begin position="441"/>
        <end position="462"/>
    </location>
</feature>
<feature type="compositionally biased region" description="Acidic residues" evidence="5">
    <location>
        <begin position="126"/>
        <end position="136"/>
    </location>
</feature>
<evidence type="ECO:0000256" key="6">
    <source>
        <dbReference type="SAM" id="Phobius"/>
    </source>
</evidence>
<feature type="transmembrane region" description="Helical" evidence="6">
    <location>
        <begin position="246"/>
        <end position="275"/>
    </location>
</feature>
<evidence type="ECO:0000256" key="5">
    <source>
        <dbReference type="SAM" id="MobiDB-lite"/>
    </source>
</evidence>
<feature type="transmembrane region" description="Helical" evidence="6">
    <location>
        <begin position="334"/>
        <end position="353"/>
    </location>
</feature>
<organism evidence="8 9">
    <name type="scientific">Apiospora kogelbergensis</name>
    <dbReference type="NCBI Taxonomy" id="1337665"/>
    <lineage>
        <taxon>Eukaryota</taxon>
        <taxon>Fungi</taxon>
        <taxon>Dikarya</taxon>
        <taxon>Ascomycota</taxon>
        <taxon>Pezizomycotina</taxon>
        <taxon>Sordariomycetes</taxon>
        <taxon>Xylariomycetidae</taxon>
        <taxon>Amphisphaeriales</taxon>
        <taxon>Apiosporaceae</taxon>
        <taxon>Apiospora</taxon>
    </lineage>
</organism>
<evidence type="ECO:0000313" key="9">
    <source>
        <dbReference type="Proteomes" id="UP001392437"/>
    </source>
</evidence>